<dbReference type="Pfam" id="PF08334">
    <property type="entry name" value="T2SSG"/>
    <property type="match status" value="1"/>
</dbReference>
<evidence type="ECO:0000256" key="5">
    <source>
        <dbReference type="ARBA" id="ARBA00023136"/>
    </source>
</evidence>
<name>A0A1F7WQF0_9BACT</name>
<evidence type="ECO:0000256" key="3">
    <source>
        <dbReference type="ARBA" id="ARBA00022692"/>
    </source>
</evidence>
<dbReference type="Pfam" id="PF07963">
    <property type="entry name" value="N_methyl"/>
    <property type="match status" value="1"/>
</dbReference>
<dbReference type="GO" id="GO:0016020">
    <property type="term" value="C:membrane"/>
    <property type="evidence" value="ECO:0007669"/>
    <property type="project" value="UniProtKB-SubCell"/>
</dbReference>
<comment type="subcellular location">
    <subcellularLocation>
        <location evidence="1">Membrane</location>
        <topology evidence="1">Single-pass membrane protein</topology>
    </subcellularLocation>
</comment>
<sequence>MNTKSEAVKTNNRGFTLIELMVALVILTILMGFAIPEVINQINLSKFETQKSNLKEIKKAIDQYYADRGRYPKRLKDLTETTHPYFSEIPVDPVSGAADWEIAEKDNKSKWYRTSTINYPGAPALWAPEAESCVYHVRPRPITN</sequence>
<dbReference type="PRINTS" id="PR00813">
    <property type="entry name" value="BCTERIALGSPG"/>
</dbReference>
<dbReference type="InterPro" id="IPR013545">
    <property type="entry name" value="T2SS_protein-GspG_C"/>
</dbReference>
<dbReference type="Proteomes" id="UP000178735">
    <property type="component" value="Unassembled WGS sequence"/>
</dbReference>
<dbReference type="AlphaFoldDB" id="A0A1F7WQF0"/>
<evidence type="ECO:0000256" key="4">
    <source>
        <dbReference type="ARBA" id="ARBA00022989"/>
    </source>
</evidence>
<comment type="caution">
    <text evidence="8">The sequence shown here is derived from an EMBL/GenBank/DDBJ whole genome shotgun (WGS) entry which is preliminary data.</text>
</comment>
<accession>A0A1F7WQF0</accession>
<dbReference type="NCBIfam" id="TIGR02532">
    <property type="entry name" value="IV_pilin_GFxxxE"/>
    <property type="match status" value="1"/>
</dbReference>
<gene>
    <name evidence="8" type="ORF">A2008_05180</name>
</gene>
<dbReference type="STRING" id="1817813.A2008_05180"/>
<feature type="transmembrane region" description="Helical" evidence="6">
    <location>
        <begin position="20"/>
        <end position="39"/>
    </location>
</feature>
<keyword evidence="5 6" id="KW-0472">Membrane</keyword>
<dbReference type="InterPro" id="IPR000983">
    <property type="entry name" value="Bac_GSPG_pilin"/>
</dbReference>
<keyword evidence="3 6" id="KW-0812">Transmembrane</keyword>
<proteinExistence type="predicted"/>
<dbReference type="EMBL" id="MGFH01000129">
    <property type="protein sequence ID" value="OGM05033.1"/>
    <property type="molecule type" value="Genomic_DNA"/>
</dbReference>
<dbReference type="InterPro" id="IPR012902">
    <property type="entry name" value="N_methyl_site"/>
</dbReference>
<protein>
    <recommendedName>
        <fullName evidence="7">Type II secretion system protein GspG C-terminal domain-containing protein</fullName>
    </recommendedName>
</protein>
<dbReference type="InterPro" id="IPR045584">
    <property type="entry name" value="Pilin-like"/>
</dbReference>
<evidence type="ECO:0000313" key="9">
    <source>
        <dbReference type="Proteomes" id="UP000178735"/>
    </source>
</evidence>
<dbReference type="PROSITE" id="PS00409">
    <property type="entry name" value="PROKAR_NTER_METHYL"/>
    <property type="match status" value="1"/>
</dbReference>
<dbReference type="Gene3D" id="3.30.700.10">
    <property type="entry name" value="Glycoprotein, Type 4 Pilin"/>
    <property type="match status" value="1"/>
</dbReference>
<dbReference type="SUPFAM" id="SSF54523">
    <property type="entry name" value="Pili subunits"/>
    <property type="match status" value="1"/>
</dbReference>
<evidence type="ECO:0000256" key="6">
    <source>
        <dbReference type="SAM" id="Phobius"/>
    </source>
</evidence>
<reference evidence="8 9" key="1">
    <citation type="journal article" date="2016" name="Nat. Commun.">
        <title>Thousands of microbial genomes shed light on interconnected biogeochemical processes in an aquifer system.</title>
        <authorList>
            <person name="Anantharaman K."/>
            <person name="Brown C.T."/>
            <person name="Hug L.A."/>
            <person name="Sharon I."/>
            <person name="Castelle C.J."/>
            <person name="Probst A.J."/>
            <person name="Thomas B.C."/>
            <person name="Singh A."/>
            <person name="Wilkins M.J."/>
            <person name="Karaoz U."/>
            <person name="Brodie E.L."/>
            <person name="Williams K.H."/>
            <person name="Hubbard S.S."/>
            <person name="Banfield J.F."/>
        </authorList>
    </citation>
    <scope>NUCLEOTIDE SEQUENCE [LARGE SCALE GENOMIC DNA]</scope>
</reference>
<keyword evidence="4 6" id="KW-1133">Transmembrane helix</keyword>
<dbReference type="GO" id="GO:0015627">
    <property type="term" value="C:type II protein secretion system complex"/>
    <property type="evidence" value="ECO:0007669"/>
    <property type="project" value="InterPro"/>
</dbReference>
<evidence type="ECO:0000256" key="2">
    <source>
        <dbReference type="ARBA" id="ARBA00022481"/>
    </source>
</evidence>
<organism evidence="8 9">
    <name type="scientific">Candidatus Wallbacteria bacterium GWC2_49_35</name>
    <dbReference type="NCBI Taxonomy" id="1817813"/>
    <lineage>
        <taxon>Bacteria</taxon>
        <taxon>Candidatus Walliibacteriota</taxon>
    </lineage>
</organism>
<feature type="domain" description="Type II secretion system protein GspG C-terminal" evidence="7">
    <location>
        <begin position="38"/>
        <end position="80"/>
    </location>
</feature>
<keyword evidence="2" id="KW-0488">Methylation</keyword>
<dbReference type="GO" id="GO:0015628">
    <property type="term" value="P:protein secretion by the type II secretion system"/>
    <property type="evidence" value="ECO:0007669"/>
    <property type="project" value="InterPro"/>
</dbReference>
<dbReference type="PANTHER" id="PTHR30093">
    <property type="entry name" value="GENERAL SECRETION PATHWAY PROTEIN G"/>
    <property type="match status" value="1"/>
</dbReference>
<evidence type="ECO:0000313" key="8">
    <source>
        <dbReference type="EMBL" id="OGM05033.1"/>
    </source>
</evidence>
<evidence type="ECO:0000256" key="1">
    <source>
        <dbReference type="ARBA" id="ARBA00004167"/>
    </source>
</evidence>
<dbReference type="PANTHER" id="PTHR30093:SF44">
    <property type="entry name" value="TYPE II SECRETION SYSTEM CORE PROTEIN G"/>
    <property type="match status" value="1"/>
</dbReference>
<evidence type="ECO:0000259" key="7">
    <source>
        <dbReference type="Pfam" id="PF08334"/>
    </source>
</evidence>